<evidence type="ECO:0000256" key="2">
    <source>
        <dbReference type="SAM" id="SignalP"/>
    </source>
</evidence>
<feature type="signal peptide" evidence="2">
    <location>
        <begin position="1"/>
        <end position="21"/>
    </location>
</feature>
<feature type="compositionally biased region" description="Basic and acidic residues" evidence="1">
    <location>
        <begin position="34"/>
        <end position="44"/>
    </location>
</feature>
<dbReference type="EMBL" id="QMFB01000004">
    <property type="protein sequence ID" value="RAV21609.1"/>
    <property type="molecule type" value="Genomic_DNA"/>
</dbReference>
<accession>A0A329MNY2</accession>
<organism evidence="3 4">
    <name type="scientific">Paenibacillus contaminans</name>
    <dbReference type="NCBI Taxonomy" id="450362"/>
    <lineage>
        <taxon>Bacteria</taxon>
        <taxon>Bacillati</taxon>
        <taxon>Bacillota</taxon>
        <taxon>Bacilli</taxon>
        <taxon>Bacillales</taxon>
        <taxon>Paenibacillaceae</taxon>
        <taxon>Paenibacillus</taxon>
    </lineage>
</organism>
<feature type="region of interest" description="Disordered" evidence="1">
    <location>
        <begin position="26"/>
        <end position="70"/>
    </location>
</feature>
<dbReference type="Proteomes" id="UP000250369">
    <property type="component" value="Unassembled WGS sequence"/>
</dbReference>
<dbReference type="AlphaFoldDB" id="A0A329MNY2"/>
<name>A0A329MNY2_9BACL</name>
<evidence type="ECO:0000313" key="3">
    <source>
        <dbReference type="EMBL" id="RAV21609.1"/>
    </source>
</evidence>
<dbReference type="RefSeq" id="WP_113030700.1">
    <property type="nucleotide sequence ID" value="NZ_QMFB01000004.1"/>
</dbReference>
<protein>
    <submittedName>
        <fullName evidence="3">Uncharacterized protein</fullName>
    </submittedName>
</protein>
<reference evidence="3 4" key="1">
    <citation type="journal article" date="2009" name="Int. J. Syst. Evol. Microbiol.">
        <title>Paenibacillus contaminans sp. nov., isolated from a contaminated laboratory plate.</title>
        <authorList>
            <person name="Chou J.H."/>
            <person name="Lee J.H."/>
            <person name="Lin M.C."/>
            <person name="Chang P.S."/>
            <person name="Arun A.B."/>
            <person name="Young C.C."/>
            <person name="Chen W.M."/>
        </authorList>
    </citation>
    <scope>NUCLEOTIDE SEQUENCE [LARGE SCALE GENOMIC DNA]</scope>
    <source>
        <strain evidence="3 4">CKOBP-6</strain>
    </source>
</reference>
<comment type="caution">
    <text evidence="3">The sequence shown here is derived from an EMBL/GenBank/DDBJ whole genome shotgun (WGS) entry which is preliminary data.</text>
</comment>
<dbReference type="OrthoDB" id="2475185at2"/>
<keyword evidence="4" id="KW-1185">Reference proteome</keyword>
<keyword evidence="2" id="KW-0732">Signal</keyword>
<feature type="chain" id="PRO_5038772985" evidence="2">
    <location>
        <begin position="22"/>
        <end position="329"/>
    </location>
</feature>
<gene>
    <name evidence="3" type="ORF">DQG23_10140</name>
</gene>
<proteinExistence type="predicted"/>
<evidence type="ECO:0000313" key="4">
    <source>
        <dbReference type="Proteomes" id="UP000250369"/>
    </source>
</evidence>
<evidence type="ECO:0000256" key="1">
    <source>
        <dbReference type="SAM" id="MobiDB-lite"/>
    </source>
</evidence>
<sequence>MKKIMLCLTLLALGLSDFVLLPPRPQHGQQVKAAEPEQADRNDKAASSSITAPDVSSASSTEADSSDRSSQLDEHIRDWIAMLAKQPAFTEWSDAEYETYPLGPGTHSWVVLLIKNGNEIGYLVVTSDKDGQLSLSEYGAGDKPLFSLQTLYQSMMQREIISNYTLSEFAAEPLLQKERYYEGPLESFWKVTLRHDTFFFDAKTGERMPVLETIAERQHAEPAAYGGLTVKQAAIEEQTAVTPFDPNENPTWIAGTPLSFTTIDDLKRELAQTQELTYSAKLLGGQAIYPLAVTGFTIYSGGVAYLAVDHDGDRYVPYQHMAALGHFFR</sequence>